<dbReference type="AlphaFoldDB" id="A0A182YST8"/>
<evidence type="ECO:0000313" key="3">
    <source>
        <dbReference type="Proteomes" id="UP000076408"/>
    </source>
</evidence>
<dbReference type="EnsemblMetazoa" id="ASTEI11524-RA">
    <property type="protein sequence ID" value="ASTEI11524-PA"/>
    <property type="gene ID" value="ASTEI11524"/>
</dbReference>
<dbReference type="STRING" id="30069.A0A182YST8"/>
<reference evidence="2" key="2">
    <citation type="submission" date="2020-05" db="UniProtKB">
        <authorList>
            <consortium name="EnsemblMetazoa"/>
        </authorList>
    </citation>
    <scope>IDENTIFICATION</scope>
    <source>
        <strain evidence="2">Indian</strain>
    </source>
</reference>
<dbReference type="OMA" id="RICSHAN"/>
<name>A0A182YST8_ANOST</name>
<keyword evidence="3" id="KW-1185">Reference proteome</keyword>
<dbReference type="GO" id="GO:0006508">
    <property type="term" value="P:proteolysis"/>
    <property type="evidence" value="ECO:0007669"/>
    <property type="project" value="InterPro"/>
</dbReference>
<reference evidence="3" key="1">
    <citation type="journal article" date="2014" name="Genome Biol.">
        <title>Genome analysis of a major urban malaria vector mosquito, Anopheles stephensi.</title>
        <authorList>
            <person name="Jiang X."/>
            <person name="Peery A."/>
            <person name="Hall A.B."/>
            <person name="Sharma A."/>
            <person name="Chen X.G."/>
            <person name="Waterhouse R.M."/>
            <person name="Komissarov A."/>
            <person name="Riehle M.M."/>
            <person name="Shouche Y."/>
            <person name="Sharakhova M.V."/>
            <person name="Lawson D."/>
            <person name="Pakpour N."/>
            <person name="Arensburger P."/>
            <person name="Davidson V.L."/>
            <person name="Eiglmeier K."/>
            <person name="Emrich S."/>
            <person name="George P."/>
            <person name="Kennedy R.C."/>
            <person name="Mane S.P."/>
            <person name="Maslen G."/>
            <person name="Oringanje C."/>
            <person name="Qi Y."/>
            <person name="Settlage R."/>
            <person name="Tojo M."/>
            <person name="Tubio J.M."/>
            <person name="Unger M.F."/>
            <person name="Wang B."/>
            <person name="Vernick K.D."/>
            <person name="Ribeiro J.M."/>
            <person name="James A.A."/>
            <person name="Michel K."/>
            <person name="Riehle M.A."/>
            <person name="Luckhart S."/>
            <person name="Sharakhov I.V."/>
            <person name="Tu Z."/>
        </authorList>
    </citation>
    <scope>NUCLEOTIDE SEQUENCE [LARGE SCALE GENOMIC DNA]</scope>
    <source>
        <strain evidence="3">Indian</strain>
    </source>
</reference>
<protein>
    <recommendedName>
        <fullName evidence="1">Metalloprotease TldD/E N-terminal domain-containing protein</fullName>
    </recommendedName>
</protein>
<dbReference type="Proteomes" id="UP000076408">
    <property type="component" value="Unassembled WGS sequence"/>
</dbReference>
<proteinExistence type="predicted"/>
<dbReference type="VEuPathDB" id="VectorBase:ASTEI11524"/>
<organism evidence="2 3">
    <name type="scientific">Anopheles stephensi</name>
    <name type="common">Indo-Pakistan malaria mosquito</name>
    <dbReference type="NCBI Taxonomy" id="30069"/>
    <lineage>
        <taxon>Eukaryota</taxon>
        <taxon>Metazoa</taxon>
        <taxon>Ecdysozoa</taxon>
        <taxon>Arthropoda</taxon>
        <taxon>Hexapoda</taxon>
        <taxon>Insecta</taxon>
        <taxon>Pterygota</taxon>
        <taxon>Neoptera</taxon>
        <taxon>Endopterygota</taxon>
        <taxon>Diptera</taxon>
        <taxon>Nematocera</taxon>
        <taxon>Culicoidea</taxon>
        <taxon>Culicidae</taxon>
        <taxon>Anophelinae</taxon>
        <taxon>Anopheles</taxon>
    </lineage>
</organism>
<evidence type="ECO:0000259" key="1">
    <source>
        <dbReference type="Pfam" id="PF01523"/>
    </source>
</evidence>
<dbReference type="VEuPathDB" id="VectorBase:ASTE016416"/>
<dbReference type="InterPro" id="IPR002510">
    <property type="entry name" value="Metalloprtase-TldD/E_N"/>
</dbReference>
<sequence>MAKFSVGKFVENFHDPKQHGECMEGFMTISEQGLPHLDGRWCGTASGYTIYYSETRSVNVTLRLDKLPQASSSVSNGFEFRLIYKFLRHSDAKLR</sequence>
<dbReference type="Pfam" id="PF01523">
    <property type="entry name" value="PmbA_TldD_1st"/>
    <property type="match status" value="1"/>
</dbReference>
<accession>A0A182YST8</accession>
<dbReference type="VEuPathDB" id="VectorBase:ASTEI20_039560"/>
<feature type="domain" description="Metalloprotease TldD/E N-terminal" evidence="1">
    <location>
        <begin position="50"/>
        <end position="84"/>
    </location>
</feature>
<evidence type="ECO:0000313" key="2">
    <source>
        <dbReference type="EnsemblMetazoa" id="ASTEI11524-PA"/>
    </source>
</evidence>